<dbReference type="Proteomes" id="UP000594001">
    <property type="component" value="Chromosome"/>
</dbReference>
<feature type="transmembrane region" description="Helical" evidence="1">
    <location>
        <begin position="54"/>
        <end position="75"/>
    </location>
</feature>
<accession>A0A7L9RSN8</accession>
<feature type="transmembrane region" description="Helical" evidence="1">
    <location>
        <begin position="23"/>
        <end position="48"/>
    </location>
</feature>
<keyword evidence="1" id="KW-1133">Transmembrane helix</keyword>
<dbReference type="EMBL" id="CP054719">
    <property type="protein sequence ID" value="QOL19546.1"/>
    <property type="molecule type" value="Genomic_DNA"/>
</dbReference>
<dbReference type="AlphaFoldDB" id="A0A7L9RSN8"/>
<protein>
    <submittedName>
        <fullName evidence="2">Uncharacterized protein</fullName>
    </submittedName>
</protein>
<name>A0A7L9RSN8_9PROT</name>
<keyword evidence="3" id="KW-1185">Reference proteome</keyword>
<sequence length="86" mass="9674">MPSKIKNKSAIVPDRRSTNWKHILICMIIALVILVLGAPTLMYCILGGEETRTILTFVFKWSSDGLALIGFGMLIQKVFKFFEGKI</sequence>
<proteinExistence type="predicted"/>
<organism evidence="2 3">
    <name type="scientific">Candidatus Bodocaedibacter vickermanii</name>
    <dbReference type="NCBI Taxonomy" id="2741701"/>
    <lineage>
        <taxon>Bacteria</taxon>
        <taxon>Pseudomonadati</taxon>
        <taxon>Pseudomonadota</taxon>
        <taxon>Alphaproteobacteria</taxon>
        <taxon>Holosporales</taxon>
        <taxon>Candidatus Paracaedibacteraceae</taxon>
        <taxon>Candidatus Bodocaedibacter</taxon>
    </lineage>
</organism>
<gene>
    <name evidence="2" type="ORF">CPBP_00308</name>
</gene>
<keyword evidence="1" id="KW-0812">Transmembrane</keyword>
<keyword evidence="1" id="KW-0472">Membrane</keyword>
<dbReference type="KEGG" id="pbal:CPBP_00308"/>
<evidence type="ECO:0000313" key="3">
    <source>
        <dbReference type="Proteomes" id="UP000594001"/>
    </source>
</evidence>
<evidence type="ECO:0000313" key="2">
    <source>
        <dbReference type="EMBL" id="QOL19546.1"/>
    </source>
</evidence>
<reference evidence="2 3" key="1">
    <citation type="submission" date="2020-06" db="EMBL/GenBank/DDBJ databases">
        <title>The endosymbiont of the kinetoplastid Bodo saltans is a Paracaedibacter-like alpha-proteobacterium possessing a putative toxin-antitoxin system.</title>
        <authorList>
            <person name="Midha S."/>
            <person name="Rigden D.J."/>
            <person name="Siozios S."/>
            <person name="Hurst G.D.D."/>
            <person name="Jackson A.P."/>
        </authorList>
    </citation>
    <scope>NUCLEOTIDE SEQUENCE [LARGE SCALE GENOMIC DNA]</scope>
    <source>
        <strain evidence="2">Lake Konstanz</strain>
    </source>
</reference>
<evidence type="ECO:0000256" key="1">
    <source>
        <dbReference type="SAM" id="Phobius"/>
    </source>
</evidence>